<dbReference type="STRING" id="599839.J4IAX6"/>
<evidence type="ECO:0008006" key="3">
    <source>
        <dbReference type="Google" id="ProtNLM"/>
    </source>
</evidence>
<sequence>MSNDVCCFLRARLRRLLALLTKFRTPAGPKSEPTEVPPLSLSSALVGSAGSRVSPELVFEVLRHYAHMDPSSMSAYSLTCRSWAEKIRRDRFRRVHIEHTYMHAFRDFIRHAPAVGGCVRDLTIKFGYDSSALRGLQEHEVVRDITSQMQGVRSLELVGYAVTPTTVASLASLTTTVENLSLKGIFSPKAEDIASFIRSFSVLKTLNIKDVMLSTVDGSVTGPMYPAARNQTAFAPVSSEERVRSNADICIDVLNGSHVGFWRGHYSAAYEYGSVLQGTGASVEHLIINIPSHQEFELKFNLAHCTRLRRVVFDATLMAESKYPPWIPAFLASVKTTSVRVITFCTNGNPRWLNWLKGIDAVLAHRDFRKLERVVFISYRPIDDFGNFTRGMLPKLNKRGLLVMEQESNVGIDRILEKFRQ</sequence>
<dbReference type="Proteomes" id="UP000006352">
    <property type="component" value="Unassembled WGS sequence"/>
</dbReference>
<evidence type="ECO:0000313" key="1">
    <source>
        <dbReference type="EMBL" id="CCM03676.1"/>
    </source>
</evidence>
<organism evidence="1 2">
    <name type="scientific">Fibroporia radiculosa</name>
    <dbReference type="NCBI Taxonomy" id="599839"/>
    <lineage>
        <taxon>Eukaryota</taxon>
        <taxon>Fungi</taxon>
        <taxon>Dikarya</taxon>
        <taxon>Basidiomycota</taxon>
        <taxon>Agaricomycotina</taxon>
        <taxon>Agaricomycetes</taxon>
        <taxon>Polyporales</taxon>
        <taxon>Fibroporiaceae</taxon>
        <taxon>Fibroporia</taxon>
    </lineage>
</organism>
<gene>
    <name evidence="1" type="ORF">FIBRA_05820</name>
</gene>
<dbReference type="AlphaFoldDB" id="J4IAX6"/>
<evidence type="ECO:0000313" key="2">
    <source>
        <dbReference type="Proteomes" id="UP000006352"/>
    </source>
</evidence>
<protein>
    <recommendedName>
        <fullName evidence="3">F-box domain-containing protein</fullName>
    </recommendedName>
</protein>
<dbReference type="GeneID" id="24098587"/>
<dbReference type="OrthoDB" id="2977329at2759"/>
<dbReference type="EMBL" id="HE797123">
    <property type="protein sequence ID" value="CCM03676.1"/>
    <property type="molecule type" value="Genomic_DNA"/>
</dbReference>
<dbReference type="HOGENOM" id="CLU_704219_0_0_1"/>
<proteinExistence type="predicted"/>
<accession>J4IAX6</accession>
<dbReference type="RefSeq" id="XP_012182959.1">
    <property type="nucleotide sequence ID" value="XM_012327569.1"/>
</dbReference>
<keyword evidence="2" id="KW-1185">Reference proteome</keyword>
<reference evidence="1 2" key="1">
    <citation type="journal article" date="2012" name="Appl. Environ. Microbiol.">
        <title>Short-read sequencing for genomic analysis of the brown rot fungus Fibroporia radiculosa.</title>
        <authorList>
            <person name="Tang J.D."/>
            <person name="Perkins A.D."/>
            <person name="Sonstegard T.S."/>
            <person name="Schroeder S.G."/>
            <person name="Burgess S.C."/>
            <person name="Diehl S.V."/>
        </authorList>
    </citation>
    <scope>NUCLEOTIDE SEQUENCE [LARGE SCALE GENOMIC DNA]</scope>
    <source>
        <strain evidence="1 2">TFFH 294</strain>
    </source>
</reference>
<name>J4IAX6_9APHY</name>
<dbReference type="InParanoid" id="J4IAX6"/>